<keyword evidence="1" id="KW-0812">Transmembrane</keyword>
<dbReference type="CDD" id="cd01949">
    <property type="entry name" value="GGDEF"/>
    <property type="match status" value="1"/>
</dbReference>
<keyword evidence="7" id="KW-1185">Reference proteome</keyword>
<protein>
    <submittedName>
        <fullName evidence="6">EAL domain-containing protein</fullName>
    </submittedName>
</protein>
<dbReference type="InterPro" id="IPR000160">
    <property type="entry name" value="GGDEF_dom"/>
</dbReference>
<dbReference type="PROSITE" id="PS50887">
    <property type="entry name" value="GGDEF"/>
    <property type="match status" value="1"/>
</dbReference>
<accession>A0ABS7ZQ87</accession>
<dbReference type="PANTHER" id="PTHR44757:SF2">
    <property type="entry name" value="BIOFILM ARCHITECTURE MAINTENANCE PROTEIN MBAA"/>
    <property type="match status" value="1"/>
</dbReference>
<dbReference type="InterPro" id="IPR035965">
    <property type="entry name" value="PAS-like_dom_sf"/>
</dbReference>
<dbReference type="PROSITE" id="PS50113">
    <property type="entry name" value="PAC"/>
    <property type="match status" value="1"/>
</dbReference>
<evidence type="ECO:0000259" key="5">
    <source>
        <dbReference type="PROSITE" id="PS50887"/>
    </source>
</evidence>
<comment type="caution">
    <text evidence="6">The sequence shown here is derived from an EMBL/GenBank/DDBJ whole genome shotgun (WGS) entry which is preliminary data.</text>
</comment>
<dbReference type="Gene3D" id="3.30.450.20">
    <property type="entry name" value="PAS domain"/>
    <property type="match status" value="1"/>
</dbReference>
<dbReference type="SMART" id="SM00052">
    <property type="entry name" value="EAL"/>
    <property type="match status" value="1"/>
</dbReference>
<evidence type="ECO:0000259" key="2">
    <source>
        <dbReference type="PROSITE" id="PS50112"/>
    </source>
</evidence>
<dbReference type="InterPro" id="IPR000700">
    <property type="entry name" value="PAS-assoc_C"/>
</dbReference>
<dbReference type="Proteomes" id="UP000714380">
    <property type="component" value="Unassembled WGS sequence"/>
</dbReference>
<name>A0ABS7ZQ87_9GAMM</name>
<feature type="domain" description="EAL" evidence="4">
    <location>
        <begin position="677"/>
        <end position="930"/>
    </location>
</feature>
<dbReference type="EMBL" id="JAEDAH010000046">
    <property type="protein sequence ID" value="MCA6063876.1"/>
    <property type="molecule type" value="Genomic_DNA"/>
</dbReference>
<dbReference type="InterPro" id="IPR000014">
    <property type="entry name" value="PAS"/>
</dbReference>
<dbReference type="NCBIfam" id="TIGR00254">
    <property type="entry name" value="GGDEF"/>
    <property type="match status" value="1"/>
</dbReference>
<dbReference type="NCBIfam" id="TIGR00229">
    <property type="entry name" value="sensory_box"/>
    <property type="match status" value="1"/>
</dbReference>
<gene>
    <name evidence="6" type="ORF">I9W95_09680</name>
</gene>
<evidence type="ECO:0000313" key="6">
    <source>
        <dbReference type="EMBL" id="MCA6063876.1"/>
    </source>
</evidence>
<dbReference type="SUPFAM" id="SSF141868">
    <property type="entry name" value="EAL domain-like"/>
    <property type="match status" value="1"/>
</dbReference>
<dbReference type="RefSeq" id="WP_225674311.1">
    <property type="nucleotide sequence ID" value="NZ_JAEDAH010000046.1"/>
</dbReference>
<dbReference type="Pfam" id="PF08448">
    <property type="entry name" value="PAS_4"/>
    <property type="match status" value="1"/>
</dbReference>
<feature type="domain" description="PAC" evidence="3">
    <location>
        <begin position="450"/>
        <end position="503"/>
    </location>
</feature>
<dbReference type="PROSITE" id="PS50883">
    <property type="entry name" value="EAL"/>
    <property type="match status" value="1"/>
</dbReference>
<reference evidence="6 7" key="1">
    <citation type="submission" date="2020-12" db="EMBL/GenBank/DDBJ databases">
        <title>Novel Thalassolituus-related marine hydrocarbonoclastic bacteria mediated algae-derived hydrocarbons mineralization in twilight zone of the northern South China Sea.</title>
        <authorList>
            <person name="Dong C."/>
        </authorList>
    </citation>
    <scope>NUCLEOTIDE SEQUENCE [LARGE SCALE GENOMIC DNA]</scope>
    <source>
        <strain evidence="6 7">IMCC1826</strain>
    </source>
</reference>
<feature type="domain" description="PAS" evidence="2">
    <location>
        <begin position="381"/>
        <end position="420"/>
    </location>
</feature>
<dbReference type="SUPFAM" id="SSF55785">
    <property type="entry name" value="PYP-like sensor domain (PAS domain)"/>
    <property type="match status" value="1"/>
</dbReference>
<evidence type="ECO:0000256" key="1">
    <source>
        <dbReference type="SAM" id="Phobius"/>
    </source>
</evidence>
<feature type="domain" description="GGDEF" evidence="5">
    <location>
        <begin position="535"/>
        <end position="668"/>
    </location>
</feature>
<dbReference type="Gene3D" id="3.40.50.2300">
    <property type="match status" value="2"/>
</dbReference>
<proteinExistence type="predicted"/>
<evidence type="ECO:0000259" key="4">
    <source>
        <dbReference type="PROSITE" id="PS50883"/>
    </source>
</evidence>
<dbReference type="CDD" id="cd01948">
    <property type="entry name" value="EAL"/>
    <property type="match status" value="1"/>
</dbReference>
<dbReference type="InterPro" id="IPR029787">
    <property type="entry name" value="Nucleotide_cyclase"/>
</dbReference>
<sequence length="935" mass="105984">MANGIKSLLVVVGCLISLSSFAIHADQKARQILLLLSFDPLYPFASDVVNTLRNGLSQPLDMSLQVHAEFMDAEFHRSPEYIDAYRRMLSAKMENGERYDLIIAAGDAALTLVAGEQSNLFNDVPVVFMGVHNGDLVRELRTRGGYTGLQETLPVYEQIALLRNVYPGFERLHVITDGLPGYEPQMQQIRQAISSLGQTIVEHSLAKLSWEEMAQSLDTIRNEPVLLVSAREDRLKESRDFPLAVRYLTLEAGAPIWHLWQQGIGSGLIGGVVVDLKASAQRAAAMGAMVLNHISPDDIQVEWHGDYKTLIDAQVVAHYGYKESAFPASVEWLNRDPDFYSRYRTHILLALSFAVFCVAVGLFVWTENRRRRLSDEQLDERTTLLQDILNSIPDLMFYKDVNGRYEFSNRRFNDFFGVKPVGQTDYDLFDKETADFFRQKDSEAIGRRNANVNEEWVQGINGETILLETQKTPIFSKHGDVMGVFGLSRDITELKKAQENLEHLAHHDVLTGLPNRLLLNKKLEYALQICRRAGEALAVIFLDLDRFKDINDTIGHDVGDLLLKDVAHRLHNNVRDSDICARLGGDEFVVVLTRIDDVSRVQEKCGQLLEVISRPYSLQGHLLSVFASAGIAVYPEHGSTVDELIRNADAALHKAKELGRNRSYDYHRELTDTMHSRMSLEQDLRSAIEGHHFELHFQPQFHIGEERPRRVEALLRWSHPLRGMISPHEFIPLAETSGMISELGFWVVRSACQQFMFWRQQGLQLDKIAVNVSAVQINASFANTIARIMEHLDFNPAWLELEVTESLMMSGTTEVNQQIHQLRTLGVEFAIDDFGTGYSSLSKIKSMPVTVLKVDQSFVRDINDDVNDYEIIRAIVLMARSLGLTVIAEGVETEAQQQTLKRIGCEWMQGYLYARPMDGGAFYERYVKDENRQDD</sequence>
<evidence type="ECO:0000259" key="3">
    <source>
        <dbReference type="PROSITE" id="PS50113"/>
    </source>
</evidence>
<dbReference type="SUPFAM" id="SSF55073">
    <property type="entry name" value="Nucleotide cyclase"/>
    <property type="match status" value="1"/>
</dbReference>
<dbReference type="Pfam" id="PF00563">
    <property type="entry name" value="EAL"/>
    <property type="match status" value="1"/>
</dbReference>
<dbReference type="CDD" id="cd00130">
    <property type="entry name" value="PAS"/>
    <property type="match status" value="1"/>
</dbReference>
<dbReference type="InterPro" id="IPR052155">
    <property type="entry name" value="Biofilm_reg_signaling"/>
</dbReference>
<dbReference type="InterPro" id="IPR013656">
    <property type="entry name" value="PAS_4"/>
</dbReference>
<dbReference type="Gene3D" id="3.20.20.450">
    <property type="entry name" value="EAL domain"/>
    <property type="match status" value="1"/>
</dbReference>
<keyword evidence="1" id="KW-0472">Membrane</keyword>
<dbReference type="PANTHER" id="PTHR44757">
    <property type="entry name" value="DIGUANYLATE CYCLASE DGCP"/>
    <property type="match status" value="1"/>
</dbReference>
<dbReference type="InterPro" id="IPR001633">
    <property type="entry name" value="EAL_dom"/>
</dbReference>
<dbReference type="SMART" id="SM00267">
    <property type="entry name" value="GGDEF"/>
    <property type="match status" value="1"/>
</dbReference>
<dbReference type="Pfam" id="PF00990">
    <property type="entry name" value="GGDEF"/>
    <property type="match status" value="1"/>
</dbReference>
<dbReference type="InterPro" id="IPR043128">
    <property type="entry name" value="Rev_trsase/Diguanyl_cyclase"/>
</dbReference>
<keyword evidence="1" id="KW-1133">Transmembrane helix</keyword>
<evidence type="ECO:0000313" key="7">
    <source>
        <dbReference type="Proteomes" id="UP000714380"/>
    </source>
</evidence>
<dbReference type="PROSITE" id="PS50112">
    <property type="entry name" value="PAS"/>
    <property type="match status" value="1"/>
</dbReference>
<feature type="transmembrane region" description="Helical" evidence="1">
    <location>
        <begin position="347"/>
        <end position="365"/>
    </location>
</feature>
<dbReference type="InterPro" id="IPR035919">
    <property type="entry name" value="EAL_sf"/>
</dbReference>
<organism evidence="6 7">
    <name type="scientific">Thalassolituus marinus</name>
    <dbReference type="NCBI Taxonomy" id="671053"/>
    <lineage>
        <taxon>Bacteria</taxon>
        <taxon>Pseudomonadati</taxon>
        <taxon>Pseudomonadota</taxon>
        <taxon>Gammaproteobacteria</taxon>
        <taxon>Oceanospirillales</taxon>
        <taxon>Oceanospirillaceae</taxon>
        <taxon>Thalassolituus</taxon>
    </lineage>
</organism>
<dbReference type="Gene3D" id="3.30.70.270">
    <property type="match status" value="1"/>
</dbReference>